<reference evidence="3" key="3">
    <citation type="journal article" date="2006" name="Nucleic Acids Res.">
        <title>The Rice Annotation Project Database (RAP-DB): hub for Oryza sativa ssp. japonica genome information.</title>
        <authorList>
            <person name="Ohyanagi H."/>
            <person name="Tanaka T."/>
            <person name="Sakai H."/>
            <person name="Shigemoto Y."/>
            <person name="Yamaguchi K."/>
            <person name="Habara T."/>
            <person name="Fujii Y."/>
            <person name="Antonio B.A."/>
            <person name="Nagamura Y."/>
            <person name="Imanishi T."/>
            <person name="Ikeo K."/>
            <person name="Itoh T."/>
            <person name="Gojobori T."/>
            <person name="Sasaki T."/>
        </authorList>
    </citation>
    <scope>NUCLEOTIDE SEQUENCE</scope>
</reference>
<evidence type="ECO:0000313" key="2">
    <source>
        <dbReference type="EMBL" id="BAD33956.1"/>
    </source>
</evidence>
<feature type="compositionally biased region" description="Polar residues" evidence="1">
    <location>
        <begin position="40"/>
        <end position="50"/>
    </location>
</feature>
<reference evidence="3" key="7">
    <citation type="submission" date="2009-08" db="EMBL/GenBank/DDBJ databases">
        <title>Oryza sativa nipponbare(GA3) genomic DNA, chromosome 9.</title>
        <authorList>
            <consortium name="IRGSP(International Rice Genome Sequencing Project)"/>
        </authorList>
    </citation>
    <scope>NUCLEOTIDE SEQUENCE</scope>
</reference>
<dbReference type="KEGG" id="dosa:Os09g0464100"/>
<dbReference type="Proteomes" id="UP000000763">
    <property type="component" value="Chromosome 9"/>
</dbReference>
<reference evidence="3" key="5">
    <citation type="journal article" date="2008" name="Nucleic Acids Res.">
        <title>The Rice Annotation Project Database (RAP-DB): 2008 update.</title>
        <authorList>
            <consortium name="The Rice Annotation Project (RAP)"/>
            <person name="Tanaka T."/>
            <person name="Antonio B.A."/>
            <person name="Kikuchi S."/>
            <person name="Matsumoto T."/>
            <person name="Nagamura Y."/>
            <person name="Numa H."/>
            <person name="Sakai H."/>
            <person name="Wu J."/>
            <person name="Itoh T."/>
            <person name="Sasaki T."/>
            <person name="Aono R."/>
            <person name="Fujii Y."/>
            <person name="Habara T."/>
            <person name="Harada E."/>
            <person name="Kanno M."/>
            <person name="Kawahara Y."/>
            <person name="Kawashima H."/>
            <person name="Kubooka H."/>
            <person name="Matsuya A."/>
            <person name="Nakaoka H."/>
            <person name="Saichi N."/>
            <person name="Sanbonmatsu R."/>
            <person name="Sato Y."/>
            <person name="Shinso Y."/>
            <person name="Suzuki M."/>
            <person name="Takeda J."/>
            <person name="Tanino M."/>
            <person name="Todokoro F."/>
            <person name="Yamaguchi K."/>
            <person name="Yamamoto N."/>
            <person name="Yamasaki C."/>
            <person name="Imanishi T."/>
            <person name="Okido T."/>
            <person name="Tada M."/>
            <person name="Ikeo K."/>
            <person name="Tateno Y."/>
            <person name="Gojobori T."/>
            <person name="Lin Y.C."/>
            <person name="Wei F.J."/>
            <person name="Hsing Y.I."/>
            <person name="Zhao Q."/>
            <person name="Han B."/>
            <person name="Kramer M.R."/>
            <person name="McCombie R.W."/>
            <person name="Lonsdale D."/>
            <person name="O'Donovan C.C."/>
            <person name="Whitfield E.J."/>
            <person name="Apweiler R."/>
            <person name="Koyanagi K.O."/>
            <person name="Khurana J.P."/>
            <person name="Raghuvanshi S."/>
            <person name="Singh N.K."/>
            <person name="Tyagi A.K."/>
            <person name="Haberer G."/>
            <person name="Fujisawa M."/>
            <person name="Hosokawa S."/>
            <person name="Ito Y."/>
            <person name="Ikawa H."/>
            <person name="Shibata M."/>
            <person name="Yamamoto M."/>
            <person name="Bruskiewich R.M."/>
            <person name="Hoen D.R."/>
            <person name="Bureau TE."/>
            <person name="Namiki N."/>
            <person name="Ohyanagi H."/>
            <person name="Sakai Y."/>
            <person name="Nobushima S."/>
            <person name="Sakata K."/>
            <person name="Barrero R.A."/>
            <person name="Sato Y."/>
            <person name="Souvorov A."/>
            <person name="Smith-White B."/>
            <person name="Tatusova T."/>
            <person name="An S."/>
            <person name="An G."/>
            <person name="OOta S."/>
            <person name="Fuks G."/>
            <person name="Messing J."/>
            <person name="Christie K.R."/>
            <person name="Lieberherr D."/>
            <person name="Kim H."/>
            <person name="Zuccolo A."/>
            <person name="Wing R.A."/>
            <person name="Nobuta K."/>
            <person name="Green P.J."/>
            <person name="Lu C."/>
            <person name="Meyers BC."/>
            <person name="Chaparro C."/>
            <person name="Piegu B."/>
            <person name="Panaud O."/>
            <person name="Echeverria M."/>
        </authorList>
    </citation>
    <scope>NUCLEOTIDE SEQUENCE</scope>
</reference>
<accession>Q69MC6</accession>
<feature type="compositionally biased region" description="Basic and acidic residues" evidence="1">
    <location>
        <begin position="148"/>
        <end position="166"/>
    </location>
</feature>
<feature type="compositionally biased region" description="Pro residues" evidence="1">
    <location>
        <begin position="106"/>
        <end position="122"/>
    </location>
</feature>
<dbReference type="AlphaFoldDB" id="Q69MC6"/>
<reference evidence="2" key="1">
    <citation type="submission" date="2002-09" db="EMBL/GenBank/DDBJ databases">
        <title>Oryza sativa nipponbare(GA3) genomic DNA, chromosome 9, BAC clone:OSJNBb0019B14.</title>
        <authorList>
            <person name="Sasaki T."/>
            <person name="Matsumoto T."/>
            <person name="Katayose Y."/>
        </authorList>
    </citation>
    <scope>NUCLEOTIDE SEQUENCE</scope>
</reference>
<reference evidence="3" key="4">
    <citation type="journal article" date="2007" name="Genome Res.">
        <title>Curated Genome Annotation of Oryza sativa ssp. japonica and Comparative Genome Analysis with Arabidopsis thaliana.</title>
        <authorList>
            <consortium name="The Rice Annotation Project (RAP)"/>
            <person name="Itoh T."/>
            <person name="Tanaka T."/>
            <person name="Barrero R.A."/>
            <person name="Yamasaki C."/>
            <person name="Fujii Y."/>
            <person name="Hilton P.B."/>
            <person name="Antonio B.A."/>
            <person name="Aono H."/>
            <person name="Apweiler R."/>
            <person name="Bruskiewich R."/>
            <person name="Bureau T."/>
            <person name="Burr F."/>
            <person name="Costa de Oliveira A."/>
            <person name="Fuks G."/>
            <person name="Habara T."/>
            <person name="Haberer G."/>
            <person name="Han B."/>
            <person name="Harada E."/>
            <person name="Hiraki A.T."/>
            <person name="Hirochika H."/>
            <person name="Hoen D."/>
            <person name="Hokari H."/>
            <person name="Hosokawa S."/>
            <person name="Hsing Y."/>
            <person name="Ikawa H."/>
            <person name="Ikeo K."/>
            <person name="Imanishi T."/>
            <person name="Ito Y."/>
            <person name="Jaiswal P."/>
            <person name="Kanno M."/>
            <person name="Kawahara Y."/>
            <person name="Kawamura T."/>
            <person name="Kawashima H."/>
            <person name="Khurana J.P."/>
            <person name="Kikuchi S."/>
            <person name="Komatsu S."/>
            <person name="Koyanagi K.O."/>
            <person name="Kubooka H."/>
            <person name="Lieberherr D."/>
            <person name="Lin Y.C."/>
            <person name="Lonsdale D."/>
            <person name="Matsumoto T."/>
            <person name="Matsuya A."/>
            <person name="McCombie W.R."/>
            <person name="Messing J."/>
            <person name="Miyao A."/>
            <person name="Mulder N."/>
            <person name="Nagamura Y."/>
            <person name="Nam J."/>
            <person name="Namiki N."/>
            <person name="Numa H."/>
            <person name="Nurimoto S."/>
            <person name="O'donovan C."/>
            <person name="Ohyanagi H."/>
            <person name="Okido T."/>
            <person name="Oota S."/>
            <person name="Osato N."/>
            <person name="Palmer L.E."/>
            <person name="Quetier F."/>
            <person name="Raghuvanshi S."/>
            <person name="Saichi N."/>
            <person name="Sakai H."/>
            <person name="Sakai Y."/>
            <person name="Sakata K."/>
            <person name="Sakurai T."/>
            <person name="Sato F."/>
            <person name="Sato Y."/>
            <person name="Schoof H."/>
            <person name="Seki M."/>
            <person name="Shibata M."/>
            <person name="Shimizu Y."/>
            <person name="Shinozaki K."/>
            <person name="Shinso Y."/>
            <person name="Singh N.K."/>
            <person name="Smith-White B."/>
            <person name="Takeda J."/>
            <person name="Tanino M."/>
            <person name="Tatusova T."/>
            <person name="Thongjuea S."/>
            <person name="Todokoro F."/>
            <person name="Tsugane M."/>
            <person name="Tyagi A.K."/>
            <person name="Vanavichit A."/>
            <person name="Wang A."/>
            <person name="Wing R.A."/>
            <person name="Yamaguchi K."/>
            <person name="Yamamoto M."/>
            <person name="Yamamoto N."/>
            <person name="Yu Y."/>
            <person name="Zhang H."/>
            <person name="Zhao Q."/>
            <person name="Higo K."/>
            <person name="Burr B."/>
            <person name="Gojobori T."/>
            <person name="Sasaki T."/>
        </authorList>
    </citation>
    <scope>NUCLEOTIDE SEQUENCE</scope>
</reference>
<evidence type="ECO:0000313" key="3">
    <source>
        <dbReference type="EMBL" id="BAF25324.1"/>
    </source>
</evidence>
<organism evidence="2 4">
    <name type="scientific">Oryza sativa subsp. japonica</name>
    <name type="common">Rice</name>
    <dbReference type="NCBI Taxonomy" id="39947"/>
    <lineage>
        <taxon>Eukaryota</taxon>
        <taxon>Viridiplantae</taxon>
        <taxon>Streptophyta</taxon>
        <taxon>Embryophyta</taxon>
        <taxon>Tracheophyta</taxon>
        <taxon>Spermatophyta</taxon>
        <taxon>Magnoliopsida</taxon>
        <taxon>Liliopsida</taxon>
        <taxon>Poales</taxon>
        <taxon>Poaceae</taxon>
        <taxon>BOP clade</taxon>
        <taxon>Oryzoideae</taxon>
        <taxon>Oryzeae</taxon>
        <taxon>Oryzinae</taxon>
        <taxon>Oryza</taxon>
        <taxon>Oryza sativa</taxon>
    </lineage>
</organism>
<sequence length="166" mass="17462">MGQPPVRSPRHHDGSSPPATLSTTGRPAASSPSPVDGDQKSQANRSNPVTSSNIAASCSRRSSSSIAATAMTSGATNLAGSGYCNDVRVSFVTAVAAAVPPGARTLPPPDTAQPHSPPPPLRPARRLRRCAPPAATLPHVARSRHHCREWTKRDDEGIEERKRERG</sequence>
<gene>
    <name evidence="3" type="ordered locus">Os09g0464100</name>
    <name evidence="2" type="ORF">OSJNBb0019B14.27</name>
</gene>
<dbReference type="EMBL" id="AP005755">
    <property type="protein sequence ID" value="BAD33956.1"/>
    <property type="molecule type" value="Genomic_DNA"/>
</dbReference>
<feature type="compositionally biased region" description="Low complexity" evidence="1">
    <location>
        <begin position="51"/>
        <end position="67"/>
    </location>
</feature>
<proteinExistence type="predicted"/>
<feature type="compositionally biased region" description="Polar residues" evidence="1">
    <location>
        <begin position="17"/>
        <end position="33"/>
    </location>
</feature>
<name>Q69MC6_ORYSJ</name>
<protein>
    <submittedName>
        <fullName evidence="3">Os09g0464100 protein</fullName>
    </submittedName>
</protein>
<feature type="region of interest" description="Disordered" evidence="1">
    <location>
        <begin position="1"/>
        <end position="67"/>
    </location>
</feature>
<reference evidence="3 4" key="2">
    <citation type="journal article" date="2005" name="Nature">
        <title>The map-based sequence of the rice genome.</title>
        <authorList>
            <consortium name="International rice genome sequencing project (IRGSP)"/>
            <person name="Matsumoto T."/>
            <person name="Wu J."/>
            <person name="Kanamori H."/>
            <person name="Katayose Y."/>
            <person name="Fujisawa M."/>
            <person name="Namiki N."/>
            <person name="Mizuno H."/>
            <person name="Yamamoto K."/>
            <person name="Antonio B.A."/>
            <person name="Baba T."/>
            <person name="Sakata K."/>
            <person name="Nagamura Y."/>
            <person name="Aoki H."/>
            <person name="Arikawa K."/>
            <person name="Arita K."/>
            <person name="Bito T."/>
            <person name="Chiden Y."/>
            <person name="Fujitsuka N."/>
            <person name="Fukunaka R."/>
            <person name="Hamada M."/>
            <person name="Harada C."/>
            <person name="Hayashi A."/>
            <person name="Hijishita S."/>
            <person name="Honda M."/>
            <person name="Hosokawa S."/>
            <person name="Ichikawa Y."/>
            <person name="Idonuma A."/>
            <person name="Iijima M."/>
            <person name="Ikeda M."/>
            <person name="Ikeno M."/>
            <person name="Ito K."/>
            <person name="Ito S."/>
            <person name="Ito T."/>
            <person name="Ito Y."/>
            <person name="Ito Y."/>
            <person name="Iwabuchi A."/>
            <person name="Kamiya K."/>
            <person name="Karasawa W."/>
            <person name="Kurita K."/>
            <person name="Katagiri S."/>
            <person name="Kikuta A."/>
            <person name="Kobayashi H."/>
            <person name="Kobayashi N."/>
            <person name="Machita K."/>
            <person name="Maehara T."/>
            <person name="Masukawa M."/>
            <person name="Mizubayashi T."/>
            <person name="Mukai Y."/>
            <person name="Nagasaki H."/>
            <person name="Nagata Y."/>
            <person name="Naito S."/>
            <person name="Nakashima M."/>
            <person name="Nakama Y."/>
            <person name="Nakamichi Y."/>
            <person name="Nakamura M."/>
            <person name="Meguro A."/>
            <person name="Negishi M."/>
            <person name="Ohta I."/>
            <person name="Ohta T."/>
            <person name="Okamoto M."/>
            <person name="Ono N."/>
            <person name="Saji S."/>
            <person name="Sakaguchi M."/>
            <person name="Sakai K."/>
            <person name="Shibata M."/>
            <person name="Shimokawa T."/>
            <person name="Song J."/>
            <person name="Takazaki Y."/>
            <person name="Terasawa K."/>
            <person name="Tsugane M."/>
            <person name="Tsuji K."/>
            <person name="Ueda S."/>
            <person name="Waki K."/>
            <person name="Yamagata H."/>
            <person name="Yamamoto M."/>
            <person name="Yamamoto S."/>
            <person name="Yamane H."/>
            <person name="Yoshiki S."/>
            <person name="Yoshihara R."/>
            <person name="Yukawa K."/>
            <person name="Zhong H."/>
            <person name="Yano M."/>
            <person name="Yuan Q."/>
            <person name="Ouyang S."/>
            <person name="Liu J."/>
            <person name="Jones K.M."/>
            <person name="Gansberger K."/>
            <person name="Moffat K."/>
            <person name="Hill J."/>
            <person name="Bera J."/>
            <person name="Fadrosh D."/>
            <person name="Jin S."/>
            <person name="Johri S."/>
            <person name="Kim M."/>
            <person name="Overton L."/>
            <person name="Reardon M."/>
            <person name="Tsitrin T."/>
            <person name="Vuong H."/>
            <person name="Weaver B."/>
            <person name="Ciecko A."/>
            <person name="Tallon L."/>
            <person name="Jackson J."/>
            <person name="Pai G."/>
            <person name="Aken S.V."/>
            <person name="Utterback T."/>
            <person name="Reidmuller S."/>
            <person name="Feldblyum T."/>
            <person name="Hsiao J."/>
            <person name="Zismann V."/>
            <person name="Iobst S."/>
            <person name="de Vazeille A.R."/>
            <person name="Buell C.R."/>
            <person name="Ying K."/>
            <person name="Li Y."/>
            <person name="Lu T."/>
            <person name="Huang Y."/>
            <person name="Zhao Q."/>
            <person name="Feng Q."/>
            <person name="Zhang L."/>
            <person name="Zhu J."/>
            <person name="Weng Q."/>
            <person name="Mu J."/>
            <person name="Lu Y."/>
            <person name="Fan D."/>
            <person name="Liu Y."/>
            <person name="Guan J."/>
            <person name="Zhang Y."/>
            <person name="Yu S."/>
            <person name="Liu X."/>
            <person name="Zhang Y."/>
            <person name="Hong G."/>
            <person name="Han B."/>
            <person name="Choisne N."/>
            <person name="Demange N."/>
            <person name="Orjeda G."/>
            <person name="Samain S."/>
            <person name="Cattolico L."/>
            <person name="Pelletier E."/>
            <person name="Couloux A."/>
            <person name="Segurens B."/>
            <person name="Wincker P."/>
            <person name="D'Hont A."/>
            <person name="Scarpelli C."/>
            <person name="Weissenbach J."/>
            <person name="Salanoubat M."/>
            <person name="Quetier F."/>
            <person name="Yu Y."/>
            <person name="Kim H.R."/>
            <person name="Rambo T."/>
            <person name="Currie J."/>
            <person name="Collura K."/>
            <person name="Luo M."/>
            <person name="Yang T."/>
            <person name="Ammiraju J.S.S."/>
            <person name="Engler F."/>
            <person name="Soderlund C."/>
            <person name="Wing R.A."/>
            <person name="Palmer L.E."/>
            <person name="de la Bastide M."/>
            <person name="Spiegel L."/>
            <person name="Nascimento L."/>
            <person name="Zutavern T."/>
            <person name="O'Shaughnessy A."/>
            <person name="Dike S."/>
            <person name="Dedhia N."/>
            <person name="Preston R."/>
            <person name="Balija V."/>
            <person name="McCombie W.R."/>
            <person name="Chow T."/>
            <person name="Chen H."/>
            <person name="Chung M."/>
            <person name="Chen C."/>
            <person name="Shaw J."/>
            <person name="Wu H."/>
            <person name="Hsiao K."/>
            <person name="Chao Y."/>
            <person name="Chu M."/>
            <person name="Cheng C."/>
            <person name="Hour A."/>
            <person name="Lee P."/>
            <person name="Lin S."/>
            <person name="Lin Y."/>
            <person name="Liou J."/>
            <person name="Liu S."/>
            <person name="Hsing Y."/>
            <person name="Raghuvanshi S."/>
            <person name="Mohanty A."/>
            <person name="Bharti A.K."/>
            <person name="Gaur A."/>
            <person name="Gupta V."/>
            <person name="Kumar D."/>
            <person name="Ravi V."/>
            <person name="Vij S."/>
            <person name="Kapur A."/>
            <person name="Khurana P."/>
            <person name="Khurana P."/>
            <person name="Khurana J.P."/>
            <person name="Tyagi A.K."/>
            <person name="Gaikwad K."/>
            <person name="Singh A."/>
            <person name="Dalal V."/>
            <person name="Srivastava S."/>
            <person name="Dixit A."/>
            <person name="Pal A.K."/>
            <person name="Ghazi I.A."/>
            <person name="Yadav M."/>
            <person name="Pandit A."/>
            <person name="Bhargava A."/>
            <person name="Sureshbabu K."/>
            <person name="Batra K."/>
            <person name="Sharma T.R."/>
            <person name="Mohapatra T."/>
            <person name="Singh N.K."/>
            <person name="Messing J."/>
            <person name="Nelson A.B."/>
            <person name="Fuks G."/>
            <person name="Kavchok S."/>
            <person name="Keizer G."/>
            <person name="Linton E."/>
            <person name="Llaca V."/>
            <person name="Song R."/>
            <person name="Tanyolac B."/>
            <person name="Young S."/>
            <person name="Ho-Il K."/>
            <person name="Hahn J.H."/>
            <person name="Sangsakoo G."/>
            <person name="Vanavichit A."/>
            <person name="de Mattos Luiz.A.T."/>
            <person name="Zimmer P.D."/>
            <person name="Malone G."/>
            <person name="Dellagostin O."/>
            <person name="de Oliveira A.C."/>
            <person name="Bevan M."/>
            <person name="Bancroft I."/>
            <person name="Minx P."/>
            <person name="Cordum H."/>
            <person name="Wilson R."/>
            <person name="Cheng Z."/>
            <person name="Jin W."/>
            <person name="Jiang J."/>
            <person name="Leong S.A."/>
            <person name="Iwama H."/>
            <person name="Gojobori T."/>
            <person name="Itoh T."/>
            <person name="Niimura Y."/>
            <person name="Fujii Y."/>
            <person name="Habara T."/>
            <person name="Sakai H."/>
            <person name="Sato Y."/>
            <person name="Wilson G."/>
            <person name="Kumar K."/>
            <person name="McCouch S."/>
            <person name="Juretic N."/>
            <person name="Hoen D."/>
            <person name="Wright S."/>
            <person name="Bruskiewich R."/>
            <person name="Bureau T."/>
            <person name="Miyao A."/>
            <person name="Hirochika H."/>
            <person name="Nishikawa T."/>
            <person name="Kadowaki K."/>
            <person name="Sugiura M."/>
            <person name="Burr B."/>
            <person name="Sasaki T."/>
        </authorList>
    </citation>
    <scope>NUCLEOTIDE SEQUENCE [LARGE SCALE GENOMIC DNA]</scope>
    <source>
        <strain evidence="4">cv. Nipponbare</strain>
    </source>
</reference>
<reference evidence="3" key="8">
    <citation type="submission" date="2009-08" db="EMBL/GenBank/DDBJ databases">
        <title>The Second Rice Annotation Project Meeting (RAP2).</title>
        <authorList>
            <consortium name="The Rice Annotation Project (RAP)"/>
        </authorList>
    </citation>
    <scope>NUCLEOTIDE SEQUENCE</scope>
</reference>
<evidence type="ECO:0000313" key="4">
    <source>
        <dbReference type="Proteomes" id="UP000000763"/>
    </source>
</evidence>
<feature type="region of interest" description="Disordered" evidence="1">
    <location>
        <begin position="100"/>
        <end position="166"/>
    </location>
</feature>
<evidence type="ECO:0000256" key="1">
    <source>
        <dbReference type="SAM" id="MobiDB-lite"/>
    </source>
</evidence>
<dbReference type="EMBL" id="AP008215">
    <property type="protein sequence ID" value="BAF25324.1"/>
    <property type="molecule type" value="Genomic_DNA"/>
</dbReference>
<reference evidence="4" key="6">
    <citation type="journal article" date="2008" name="Nucleic Acids Res.">
        <title>The rice annotation project database (RAP-DB): 2008 update.</title>
        <authorList>
            <consortium name="The rice annotation project (RAP)"/>
        </authorList>
    </citation>
    <scope>GENOME REANNOTATION</scope>
    <source>
        <strain evidence="4">cv. Nipponbare</strain>
    </source>
</reference>